<reference evidence="1" key="1">
    <citation type="submission" date="2021-06" db="EMBL/GenBank/DDBJ databases">
        <authorList>
            <person name="Kallberg Y."/>
            <person name="Tangrot J."/>
            <person name="Rosling A."/>
        </authorList>
    </citation>
    <scope>NUCLEOTIDE SEQUENCE</scope>
    <source>
        <strain evidence="1">MA461A</strain>
    </source>
</reference>
<dbReference type="EMBL" id="CAJVQC010111689">
    <property type="protein sequence ID" value="CAG8835364.1"/>
    <property type="molecule type" value="Genomic_DNA"/>
</dbReference>
<evidence type="ECO:0000313" key="1">
    <source>
        <dbReference type="EMBL" id="CAG8835364.1"/>
    </source>
</evidence>
<feature type="non-terminal residue" evidence="1">
    <location>
        <position position="42"/>
    </location>
</feature>
<protein>
    <submittedName>
        <fullName evidence="1">35030_t:CDS:1</fullName>
    </submittedName>
</protein>
<organism evidence="1 2">
    <name type="scientific">Racocetra persica</name>
    <dbReference type="NCBI Taxonomy" id="160502"/>
    <lineage>
        <taxon>Eukaryota</taxon>
        <taxon>Fungi</taxon>
        <taxon>Fungi incertae sedis</taxon>
        <taxon>Mucoromycota</taxon>
        <taxon>Glomeromycotina</taxon>
        <taxon>Glomeromycetes</taxon>
        <taxon>Diversisporales</taxon>
        <taxon>Gigasporaceae</taxon>
        <taxon>Racocetra</taxon>
    </lineage>
</organism>
<feature type="non-terminal residue" evidence="1">
    <location>
        <position position="1"/>
    </location>
</feature>
<comment type="caution">
    <text evidence="1">The sequence shown here is derived from an EMBL/GenBank/DDBJ whole genome shotgun (WGS) entry which is preliminary data.</text>
</comment>
<name>A0ACA9SCD3_9GLOM</name>
<accession>A0ACA9SCD3</accession>
<gene>
    <name evidence="1" type="ORF">RPERSI_LOCUS29520</name>
</gene>
<evidence type="ECO:0000313" key="2">
    <source>
        <dbReference type="Proteomes" id="UP000789920"/>
    </source>
</evidence>
<sequence>IGSVYEVFHSNGLNYETFMTNNSVETLWEAFIECAKKLTKNK</sequence>
<dbReference type="Proteomes" id="UP000789920">
    <property type="component" value="Unassembled WGS sequence"/>
</dbReference>
<proteinExistence type="predicted"/>
<keyword evidence="2" id="KW-1185">Reference proteome</keyword>